<dbReference type="HOGENOM" id="CLU_818140_0_0_9"/>
<protein>
    <submittedName>
        <fullName evidence="1">Uncharacterized protein</fullName>
    </submittedName>
</protein>
<dbReference type="EMBL" id="ADKX01000046">
    <property type="protein sequence ID" value="EFW03442.1"/>
    <property type="molecule type" value="Genomic_DNA"/>
</dbReference>
<gene>
    <name evidence="1" type="ORF">HMPREF9488_03133</name>
</gene>
<name>E7GEJ1_9FIRM</name>
<dbReference type="Gene3D" id="3.40.960.10">
    <property type="entry name" value="VSR Endonuclease"/>
    <property type="match status" value="1"/>
</dbReference>
<dbReference type="Proteomes" id="UP000003157">
    <property type="component" value="Unassembled WGS sequence"/>
</dbReference>
<keyword evidence="2" id="KW-1185">Reference proteome</keyword>
<evidence type="ECO:0000313" key="1">
    <source>
        <dbReference type="EMBL" id="EFW03442.1"/>
    </source>
</evidence>
<organism evidence="1 2">
    <name type="scientific">Coprobacillus cateniformis</name>
    <dbReference type="NCBI Taxonomy" id="100884"/>
    <lineage>
        <taxon>Bacteria</taxon>
        <taxon>Bacillati</taxon>
        <taxon>Bacillota</taxon>
        <taxon>Erysipelotrichia</taxon>
        <taxon>Erysipelotrichales</taxon>
        <taxon>Coprobacillaceae</taxon>
        <taxon>Coprobacillus</taxon>
    </lineage>
</organism>
<comment type="caution">
    <text evidence="1">The sequence shown here is derived from an EMBL/GenBank/DDBJ whole genome shotgun (WGS) entry which is preliminary data.</text>
</comment>
<dbReference type="RefSeq" id="WP_008790215.1">
    <property type="nucleotide sequence ID" value="NZ_AKCB01000004.1"/>
</dbReference>
<dbReference type="GeneID" id="78231594"/>
<proteinExistence type="predicted"/>
<dbReference type="OrthoDB" id="2086462at2"/>
<dbReference type="eggNOG" id="COG0582">
    <property type="taxonomic scope" value="Bacteria"/>
</dbReference>
<accession>E7GEJ1</accession>
<dbReference type="AlphaFoldDB" id="E7GEJ1"/>
<reference evidence="1 2" key="1">
    <citation type="submission" date="2010-12" db="EMBL/GenBank/DDBJ databases">
        <title>The Genome Sequence of Coprobacillus sp. strain 29_1.</title>
        <authorList>
            <consortium name="The Broad Institute Genome Sequencing Platform"/>
            <person name="Earl A."/>
            <person name="Ward D."/>
            <person name="Feldgarden M."/>
            <person name="Gevers D."/>
            <person name="Daigneault M."/>
            <person name="Sibley C.D."/>
            <person name="White A."/>
            <person name="Strauss J."/>
            <person name="Allen-Vercoe E."/>
            <person name="Young S.K."/>
            <person name="Zeng Q."/>
            <person name="Gargeya S."/>
            <person name="Fitzgerald M."/>
            <person name="Haas B."/>
            <person name="Abouelleil A."/>
            <person name="Alvarado L."/>
            <person name="Arachchi H.M."/>
            <person name="Berlin A."/>
            <person name="Brown A."/>
            <person name="Chapman S.B."/>
            <person name="Chen Z."/>
            <person name="Dunbar C."/>
            <person name="Freedman E."/>
            <person name="Gearin G."/>
            <person name="Gellesch M."/>
            <person name="Goldberg J."/>
            <person name="Griggs A."/>
            <person name="Gujja S."/>
            <person name="Heilman E."/>
            <person name="Heiman D."/>
            <person name="Howarth C."/>
            <person name="Larson L."/>
            <person name="Lui A."/>
            <person name="MacDonald P.J.P."/>
            <person name="Mehta T."/>
            <person name="Montmayeur A."/>
            <person name="Murphy C."/>
            <person name="Neiman D."/>
            <person name="Pearson M."/>
            <person name="Priest M."/>
            <person name="Roberts A."/>
            <person name="Saif S."/>
            <person name="Shea T."/>
            <person name="Shenoy N."/>
            <person name="Sisk P."/>
            <person name="Stolte C."/>
            <person name="Sykes S."/>
            <person name="White J."/>
            <person name="Yandava C."/>
            <person name="Nusbaum C."/>
            <person name="Birren B."/>
        </authorList>
    </citation>
    <scope>NUCLEOTIDE SEQUENCE [LARGE SCALE GENOMIC DNA]</scope>
    <source>
        <strain evidence="1 2">29_1</strain>
    </source>
</reference>
<sequence>MKRYKTYNTRELLNIKSTKSECCCPICKRKHSSEYIICQECQDLLFFLCQLYSVEDNCISLDVVKQLYDEYSSMDKVTLQTLINNKSNYFKTRFLIEEKIRKGPPIRTLSSNQHICIRCKQIFADKTIDKDNIFAVCRNCSTRKGHKSYGVRNTAKVKLTKSDKVPFYVNKLMSKCTDKLFLNAEGDILNPKITYKCLKCKRIIIQTYDDIQKGLGHNCPELDSKGESLFEEYLIEKNMQYHREFKTLKCINPETGRILPYDFELINENCIVEIHGRQHYVYIPYFHKTREEFIKRQEIDRFKKDFALSKGYKYIEINAEIFDKQDYKTKIDKKIEEIL</sequence>
<evidence type="ECO:0000313" key="2">
    <source>
        <dbReference type="Proteomes" id="UP000003157"/>
    </source>
</evidence>